<dbReference type="Proteomes" id="UP001281761">
    <property type="component" value="Unassembled WGS sequence"/>
</dbReference>
<evidence type="ECO:0000256" key="8">
    <source>
        <dbReference type="ARBA" id="ARBA00032199"/>
    </source>
</evidence>
<organism evidence="12 13">
    <name type="scientific">Blattamonas nauphoetae</name>
    <dbReference type="NCBI Taxonomy" id="2049346"/>
    <lineage>
        <taxon>Eukaryota</taxon>
        <taxon>Metamonada</taxon>
        <taxon>Preaxostyla</taxon>
        <taxon>Oxymonadida</taxon>
        <taxon>Blattamonas</taxon>
    </lineage>
</organism>
<comment type="caution">
    <text evidence="12">The sequence shown here is derived from an EMBL/GenBank/DDBJ whole genome shotgun (WGS) entry which is preliminary data.</text>
</comment>
<name>A0ABQ9XG12_9EUKA</name>
<reference evidence="12 13" key="1">
    <citation type="journal article" date="2022" name="bioRxiv">
        <title>Genomics of Preaxostyla Flagellates Illuminates Evolutionary Transitions and the Path Towards Mitochondrial Loss.</title>
        <authorList>
            <person name="Novak L.V.F."/>
            <person name="Treitli S.C."/>
            <person name="Pyrih J."/>
            <person name="Halakuc P."/>
            <person name="Pipaliya S.V."/>
            <person name="Vacek V."/>
            <person name="Brzon O."/>
            <person name="Soukal P."/>
            <person name="Eme L."/>
            <person name="Dacks J.B."/>
            <person name="Karnkowska A."/>
            <person name="Elias M."/>
            <person name="Hampl V."/>
        </authorList>
    </citation>
    <scope>NUCLEOTIDE SEQUENCE [LARGE SCALE GENOMIC DNA]</scope>
    <source>
        <strain evidence="12">NAU3</strain>
        <tissue evidence="12">Gut</tissue>
    </source>
</reference>
<keyword evidence="4 9" id="KW-0820">tRNA-binding</keyword>
<keyword evidence="5 9" id="KW-0694">RNA-binding</keyword>
<evidence type="ECO:0000256" key="1">
    <source>
        <dbReference type="ARBA" id="ARBA00004496"/>
    </source>
</evidence>
<feature type="compositionally biased region" description="Polar residues" evidence="10">
    <location>
        <begin position="573"/>
        <end position="594"/>
    </location>
</feature>
<comment type="subcellular location">
    <subcellularLocation>
        <location evidence="1 9">Cytoplasm</location>
    </subcellularLocation>
    <subcellularLocation>
        <location evidence="9">Nucleus</location>
    </subcellularLocation>
    <text evidence="9">Shuttles between the nucleus and the cytoplasm.</text>
</comment>
<dbReference type="InterPro" id="IPR011989">
    <property type="entry name" value="ARM-like"/>
</dbReference>
<feature type="domain" description="Exportin-1/Importin-beta-like" evidence="11">
    <location>
        <begin position="97"/>
        <end position="237"/>
    </location>
</feature>
<evidence type="ECO:0000256" key="6">
    <source>
        <dbReference type="ARBA" id="ARBA00023242"/>
    </source>
</evidence>
<dbReference type="InterPro" id="IPR013598">
    <property type="entry name" value="Exportin-1/Importin-b-like"/>
</dbReference>
<sequence length="1253" mass="139224">MEQLEQAVVTAFNTQTQTDEHTRALEAAQQLTMNQTCLTTCFNLFCQSQIVEVRMWSIGRITELLERYYPSLNEDDLLFLRSRLTAWIQLPQAQQEPAFIHRKFAQCYAMLVRMEYPQKWPTAFTDLLTIAQNGGATEVSLFTEIMREVDSTLIHVPTGSIGEQTNQTRIFKENLKNDCLQGIIVLWYNLLKTTYATHPQVANSIMTVVISYATWVDLDLIASKPFLMLLYSILRPPFNLPARTVTHDGPLPNELNNVPTNVFKIQMTSPEKVINEQLSVVVLLNEAGELPPLSDDWFSYAENLRCKVIFFLRTIIRRGSSPYAKLQLIVSLDIVGTISLFARVDWESFTFPSLENAEGSPSGFVRASEMLHAHMGSDDTPQLQLALAQLLSEVGCQIMASYGFLMSNGYTSLRSPFSTANHEEKIITDTAQLHAMVDSSLQLLQEWVSHFAFWYDHDDDDIADALQTSFNDLLQLIRQSQGPVQSPMNGGFAQTPSPPYSPSNSSIHHFNLIHPSNPLNYVSPQLEGLNALIPPLLSILTAKMAYPFDIACTATQSQLGSTTSGRGASLFSVSTPTGSPHTLRSPSSSGNVNALGTPMKQGAEDNDQDGIRLDEFLSFRRELTKTYAVLCSNFREIAQQHITERIQQALALMAECAVLHPQHVQPDEPGFIIACDCYSAIPAIELALLLFSEASGMFTEAEYGDPESFPSLVYKQLLENPFGQFPSPIVSSAFFELLAKFSKIPQQQPNLIQPLYQLLLQDGVGITNRTLSVAIRASRLFTQLTKQLLPSGHSIGFGGNRVGDARRQQNAQIMAPLINPLLSSINNILQNSSVQTQGDIDRLRDLFPTAGILIAALDPNTNNIDSLFGQILALPQKIIDSVSPVAPAQVESTPMNNNTNLSTVDLLSFALQSFSSVTKEINQSHTVRPFVQNRMLSVAQSVVSIVRATTSNRLRSKATTFLGTVGEMLGPNAGEALKAVVPVLLDGEYVDSDASYLPTRVFNDTLSLIKNFTHKFKADLSGCYVEIWPSIFNQIVSRFHSPIVIQGRDYAQAIVEKEMEQMAKMDGTAPASYRPQHHISEEEREHNQLLNTFSALFSTIAESGDLVLFLLNPNLQHTLIPTFTALTYAMIVPDLGKRVEMVQSFTKLVTNANFVATEGFNQVVISLIHPTMLEALRRPQAKQSDPTSLRLAENVAVFHVEAAKSVAGFGDYVVQQFLPTLQLSEEDKQMVLMATTEQNIPLLREFYRKFEAE</sequence>
<evidence type="ECO:0000256" key="4">
    <source>
        <dbReference type="ARBA" id="ARBA00022555"/>
    </source>
</evidence>
<keyword evidence="3 9" id="KW-0963">Cytoplasm</keyword>
<dbReference type="InterPro" id="IPR040017">
    <property type="entry name" value="XPOT"/>
</dbReference>
<dbReference type="PANTHER" id="PTHR15952">
    <property type="entry name" value="EXPORTIN-T/LOS1"/>
    <property type="match status" value="1"/>
</dbReference>
<dbReference type="InterPro" id="IPR016024">
    <property type="entry name" value="ARM-type_fold"/>
</dbReference>
<feature type="compositionally biased region" description="Polar residues" evidence="10">
    <location>
        <begin position="485"/>
        <end position="495"/>
    </location>
</feature>
<evidence type="ECO:0000313" key="13">
    <source>
        <dbReference type="Proteomes" id="UP001281761"/>
    </source>
</evidence>
<feature type="region of interest" description="Disordered" evidence="10">
    <location>
        <begin position="485"/>
        <end position="504"/>
    </location>
</feature>
<evidence type="ECO:0000256" key="3">
    <source>
        <dbReference type="ARBA" id="ARBA00022490"/>
    </source>
</evidence>
<keyword evidence="13" id="KW-1185">Reference proteome</keyword>
<comment type="function">
    <text evidence="9">tRNA nucleus export receptor which facilitates tRNA translocation across the nuclear pore complex.</text>
</comment>
<keyword evidence="9" id="KW-0813">Transport</keyword>
<gene>
    <name evidence="12" type="ORF">BLNAU_14837</name>
</gene>
<feature type="region of interest" description="Disordered" evidence="10">
    <location>
        <begin position="573"/>
        <end position="607"/>
    </location>
</feature>
<evidence type="ECO:0000256" key="9">
    <source>
        <dbReference type="RuleBase" id="RU366037"/>
    </source>
</evidence>
<accession>A0ABQ9XG12</accession>
<dbReference type="SUPFAM" id="SSF48371">
    <property type="entry name" value="ARM repeat"/>
    <property type="match status" value="1"/>
</dbReference>
<comment type="similarity">
    <text evidence="9">Belongs to the exportin family.</text>
</comment>
<evidence type="ECO:0000256" key="2">
    <source>
        <dbReference type="ARBA" id="ARBA00018928"/>
    </source>
</evidence>
<evidence type="ECO:0000256" key="10">
    <source>
        <dbReference type="SAM" id="MobiDB-lite"/>
    </source>
</evidence>
<dbReference type="PANTHER" id="PTHR15952:SF11">
    <property type="entry name" value="EXPORTIN-T"/>
    <property type="match status" value="1"/>
</dbReference>
<proteinExistence type="inferred from homology"/>
<dbReference type="Gene3D" id="1.25.10.10">
    <property type="entry name" value="Leucine-rich Repeat Variant"/>
    <property type="match status" value="2"/>
</dbReference>
<dbReference type="Pfam" id="PF08389">
    <property type="entry name" value="Xpo1"/>
    <property type="match status" value="1"/>
</dbReference>
<evidence type="ECO:0000256" key="7">
    <source>
        <dbReference type="ARBA" id="ARBA00029784"/>
    </source>
</evidence>
<dbReference type="EMBL" id="JARBJD010000140">
    <property type="protein sequence ID" value="KAK2950253.1"/>
    <property type="molecule type" value="Genomic_DNA"/>
</dbReference>
<evidence type="ECO:0000256" key="5">
    <source>
        <dbReference type="ARBA" id="ARBA00022884"/>
    </source>
</evidence>
<evidence type="ECO:0000259" key="11">
    <source>
        <dbReference type="Pfam" id="PF08389"/>
    </source>
</evidence>
<protein>
    <recommendedName>
        <fullName evidence="2 9">Exportin-T</fullName>
    </recommendedName>
    <alternativeName>
        <fullName evidence="7 9">Exportin(tRNA)</fullName>
    </alternativeName>
    <alternativeName>
        <fullName evidence="8 9">tRNA exportin</fullName>
    </alternativeName>
</protein>
<keyword evidence="6 9" id="KW-0539">Nucleus</keyword>
<evidence type="ECO:0000313" key="12">
    <source>
        <dbReference type="EMBL" id="KAK2950253.1"/>
    </source>
</evidence>